<dbReference type="GO" id="GO:0005524">
    <property type="term" value="F:ATP binding"/>
    <property type="evidence" value="ECO:0007669"/>
    <property type="project" value="UniProtKB-KW"/>
</dbReference>
<dbReference type="SMART" id="SM00534">
    <property type="entry name" value="MUTSac"/>
    <property type="match status" value="1"/>
</dbReference>
<dbReference type="GO" id="GO:0043504">
    <property type="term" value="P:mitochondrial DNA repair"/>
    <property type="evidence" value="ECO:0007669"/>
    <property type="project" value="TreeGrafter"/>
</dbReference>
<keyword evidence="3" id="KW-0238">DNA-binding</keyword>
<sequence>MGASDNIRMGRSTFLEELSDASHILAAATRRSLVIIDELGRGTSTHDGVAIASAALRHLVASTQCATLFVTHYPEVAAMGCELPGRLVAHHMAYLQEGGNEAVCGDSRCSRVMHQESETAGPKVQGRNAQVSHEPAKAAGSRHRHHSFLHNKAAGTQGDQEMIDGLDEAGVTRSGHMPRLVFLYRLVSGPADDSFGLNVARMAALPERVVDRAAHKALEMRGKEEARRQVGRSCDAQGCINDVCARLSSLLGTAGSETGVAGVRDFLRWLRR</sequence>
<name>A0A8S1IVI8_9CHLO</name>
<dbReference type="PROSITE" id="PS00486">
    <property type="entry name" value="DNA_MISMATCH_REPAIR_2"/>
    <property type="match status" value="1"/>
</dbReference>
<dbReference type="PANTHER" id="PTHR11361">
    <property type="entry name" value="DNA MISMATCH REPAIR PROTEIN MUTS FAMILY MEMBER"/>
    <property type="match status" value="1"/>
</dbReference>
<evidence type="ECO:0000259" key="5">
    <source>
        <dbReference type="PROSITE" id="PS00486"/>
    </source>
</evidence>
<dbReference type="Pfam" id="PF00488">
    <property type="entry name" value="MutS_V"/>
    <property type="match status" value="2"/>
</dbReference>
<protein>
    <recommendedName>
        <fullName evidence="5">DNA mismatch repair proteins mutS family domain-containing protein</fullName>
    </recommendedName>
</protein>
<keyword evidence="2" id="KW-0067">ATP-binding</keyword>
<dbReference type="EMBL" id="CAJHUC010000957">
    <property type="protein sequence ID" value="CAD7699126.1"/>
    <property type="molecule type" value="Genomic_DNA"/>
</dbReference>
<proteinExistence type="predicted"/>
<dbReference type="AlphaFoldDB" id="A0A8S1IVI8"/>
<dbReference type="SUPFAM" id="SSF52540">
    <property type="entry name" value="P-loop containing nucleoside triphosphate hydrolases"/>
    <property type="match status" value="1"/>
</dbReference>
<comment type="caution">
    <text evidence="6">The sequence shown here is derived from an EMBL/GenBank/DDBJ whole genome shotgun (WGS) entry which is preliminary data.</text>
</comment>
<accession>A0A8S1IVI8</accession>
<dbReference type="InterPro" id="IPR045076">
    <property type="entry name" value="MutS"/>
</dbReference>
<dbReference type="GO" id="GO:0030983">
    <property type="term" value="F:mismatched DNA binding"/>
    <property type="evidence" value="ECO:0007669"/>
    <property type="project" value="InterPro"/>
</dbReference>
<gene>
    <name evidence="6" type="ORF">OSTQU699_LOCUS4485</name>
</gene>
<dbReference type="Gene3D" id="3.40.50.300">
    <property type="entry name" value="P-loop containing nucleotide triphosphate hydrolases"/>
    <property type="match status" value="1"/>
</dbReference>
<dbReference type="GO" id="GO:0140664">
    <property type="term" value="F:ATP-dependent DNA damage sensor activity"/>
    <property type="evidence" value="ECO:0007669"/>
    <property type="project" value="InterPro"/>
</dbReference>
<dbReference type="InterPro" id="IPR000432">
    <property type="entry name" value="DNA_mismatch_repair_MutS_C"/>
</dbReference>
<dbReference type="OrthoDB" id="10252754at2759"/>
<evidence type="ECO:0000313" key="6">
    <source>
        <dbReference type="EMBL" id="CAD7699126.1"/>
    </source>
</evidence>
<dbReference type="GO" id="GO:0005739">
    <property type="term" value="C:mitochondrion"/>
    <property type="evidence" value="ECO:0007669"/>
    <property type="project" value="TreeGrafter"/>
</dbReference>
<reference evidence="6" key="1">
    <citation type="submission" date="2020-12" db="EMBL/GenBank/DDBJ databases">
        <authorList>
            <person name="Iha C."/>
        </authorList>
    </citation>
    <scope>NUCLEOTIDE SEQUENCE</scope>
</reference>
<dbReference type="Proteomes" id="UP000708148">
    <property type="component" value="Unassembled WGS sequence"/>
</dbReference>
<keyword evidence="7" id="KW-1185">Reference proteome</keyword>
<feature type="region of interest" description="Disordered" evidence="4">
    <location>
        <begin position="114"/>
        <end position="144"/>
    </location>
</feature>
<evidence type="ECO:0000256" key="2">
    <source>
        <dbReference type="ARBA" id="ARBA00022840"/>
    </source>
</evidence>
<evidence type="ECO:0000256" key="4">
    <source>
        <dbReference type="SAM" id="MobiDB-lite"/>
    </source>
</evidence>
<organism evidence="6 7">
    <name type="scientific">Ostreobium quekettii</name>
    <dbReference type="NCBI Taxonomy" id="121088"/>
    <lineage>
        <taxon>Eukaryota</taxon>
        <taxon>Viridiplantae</taxon>
        <taxon>Chlorophyta</taxon>
        <taxon>core chlorophytes</taxon>
        <taxon>Ulvophyceae</taxon>
        <taxon>TCBD clade</taxon>
        <taxon>Bryopsidales</taxon>
        <taxon>Ostreobineae</taxon>
        <taxon>Ostreobiaceae</taxon>
        <taxon>Ostreobium</taxon>
    </lineage>
</organism>
<dbReference type="GO" id="GO:0006298">
    <property type="term" value="P:mismatch repair"/>
    <property type="evidence" value="ECO:0007669"/>
    <property type="project" value="InterPro"/>
</dbReference>
<evidence type="ECO:0000256" key="3">
    <source>
        <dbReference type="ARBA" id="ARBA00023125"/>
    </source>
</evidence>
<dbReference type="PANTHER" id="PTHR11361:SF34">
    <property type="entry name" value="DNA MISMATCH REPAIR PROTEIN MSH1, MITOCHONDRIAL"/>
    <property type="match status" value="1"/>
</dbReference>
<dbReference type="GO" id="GO:0005634">
    <property type="term" value="C:nucleus"/>
    <property type="evidence" value="ECO:0007669"/>
    <property type="project" value="TreeGrafter"/>
</dbReference>
<feature type="domain" description="DNA mismatch repair proteins mutS family" evidence="5">
    <location>
        <begin position="32"/>
        <end position="48"/>
    </location>
</feature>
<evidence type="ECO:0000313" key="7">
    <source>
        <dbReference type="Proteomes" id="UP000708148"/>
    </source>
</evidence>
<evidence type="ECO:0000256" key="1">
    <source>
        <dbReference type="ARBA" id="ARBA00022741"/>
    </source>
</evidence>
<dbReference type="InterPro" id="IPR027417">
    <property type="entry name" value="P-loop_NTPase"/>
</dbReference>
<keyword evidence="1" id="KW-0547">Nucleotide-binding</keyword>